<dbReference type="OrthoDB" id="3915838at2759"/>
<dbReference type="CDD" id="cd01833">
    <property type="entry name" value="XynB_like"/>
    <property type="match status" value="1"/>
</dbReference>
<dbReference type="GeneID" id="27898693"/>
<dbReference type="InterPro" id="IPR013830">
    <property type="entry name" value="SGNH_hydro"/>
</dbReference>
<dbReference type="PANTHER" id="PTHR30383">
    <property type="entry name" value="THIOESTERASE 1/PROTEASE 1/LYSOPHOSPHOLIPASE L1"/>
    <property type="match status" value="1"/>
</dbReference>
<proteinExistence type="predicted"/>
<dbReference type="OMA" id="RIWYEAI"/>
<dbReference type="AlphaFoldDB" id="M3AVU8"/>
<dbReference type="Pfam" id="PF13472">
    <property type="entry name" value="Lipase_GDSL_2"/>
    <property type="match status" value="1"/>
</dbReference>
<sequence>MGAALSVGLVLLLFMYHGSITTSIPFATHNRYDNSRPQIPLRLLPLGDSTTKGGMFDGENSYRPALRNLLIGSGRTVDYIGNLTNGDHLDNKHEGHGGALISEIQAFIAEDEILLQHPNLVLLHAGTNDMNSVFGLAPQEPYEEGPARLESLVDAVLCECPDAVVVVSKIIRNTSWQTRVDAFNAAIDDIAVRRQAKGYKVWVADHSAIGGSDLISDGVHPSVLGYEKMALAWFQAIQEFPSDWVQPARAPSLEPAPECRARSRS</sequence>
<name>M3AVU8_SPHMS</name>
<organism evidence="3 4">
    <name type="scientific">Sphaerulina musiva (strain SO2202)</name>
    <name type="common">Poplar stem canker fungus</name>
    <name type="synonym">Septoria musiva</name>
    <dbReference type="NCBI Taxonomy" id="692275"/>
    <lineage>
        <taxon>Eukaryota</taxon>
        <taxon>Fungi</taxon>
        <taxon>Dikarya</taxon>
        <taxon>Ascomycota</taxon>
        <taxon>Pezizomycotina</taxon>
        <taxon>Dothideomycetes</taxon>
        <taxon>Dothideomycetidae</taxon>
        <taxon>Mycosphaerellales</taxon>
        <taxon>Mycosphaerellaceae</taxon>
        <taxon>Sphaerulina</taxon>
    </lineage>
</organism>
<dbReference type="InterPro" id="IPR036514">
    <property type="entry name" value="SGNH_hydro_sf"/>
</dbReference>
<feature type="domain" description="SGNH hydrolase-type esterase" evidence="2">
    <location>
        <begin position="46"/>
        <end position="227"/>
    </location>
</feature>
<evidence type="ECO:0000256" key="1">
    <source>
        <dbReference type="SAM" id="SignalP"/>
    </source>
</evidence>
<evidence type="ECO:0000313" key="4">
    <source>
        <dbReference type="Proteomes" id="UP000016931"/>
    </source>
</evidence>
<keyword evidence="1" id="KW-0732">Signal</keyword>
<feature type="chain" id="PRO_5004031851" evidence="1">
    <location>
        <begin position="22"/>
        <end position="265"/>
    </location>
</feature>
<dbReference type="Gene3D" id="3.40.50.1110">
    <property type="entry name" value="SGNH hydrolase"/>
    <property type="match status" value="1"/>
</dbReference>
<keyword evidence="4" id="KW-1185">Reference proteome</keyword>
<feature type="signal peptide" evidence="1">
    <location>
        <begin position="1"/>
        <end position="21"/>
    </location>
</feature>
<gene>
    <name evidence="3" type="ORF">SEPMUDRAFT_119923</name>
</gene>
<dbReference type="Proteomes" id="UP000016931">
    <property type="component" value="Unassembled WGS sequence"/>
</dbReference>
<dbReference type="PANTHER" id="PTHR30383:SF5">
    <property type="entry name" value="SGNH HYDROLASE-TYPE ESTERASE DOMAIN-CONTAINING PROTEIN"/>
    <property type="match status" value="1"/>
</dbReference>
<dbReference type="RefSeq" id="XP_016758327.1">
    <property type="nucleotide sequence ID" value="XM_016901556.1"/>
</dbReference>
<evidence type="ECO:0000259" key="2">
    <source>
        <dbReference type="Pfam" id="PF13472"/>
    </source>
</evidence>
<reference evidence="3 4" key="1">
    <citation type="journal article" date="2012" name="PLoS Pathog.">
        <title>Diverse lifestyles and strategies of plant pathogenesis encoded in the genomes of eighteen Dothideomycetes fungi.</title>
        <authorList>
            <person name="Ohm R.A."/>
            <person name="Feau N."/>
            <person name="Henrissat B."/>
            <person name="Schoch C.L."/>
            <person name="Horwitz B.A."/>
            <person name="Barry K.W."/>
            <person name="Condon B.J."/>
            <person name="Copeland A.C."/>
            <person name="Dhillon B."/>
            <person name="Glaser F."/>
            <person name="Hesse C.N."/>
            <person name="Kosti I."/>
            <person name="LaButti K."/>
            <person name="Lindquist E.A."/>
            <person name="Lucas S."/>
            <person name="Salamov A.A."/>
            <person name="Bradshaw R.E."/>
            <person name="Ciuffetti L."/>
            <person name="Hamelin R.C."/>
            <person name="Kema G.H.J."/>
            <person name="Lawrence C."/>
            <person name="Scott J.A."/>
            <person name="Spatafora J.W."/>
            <person name="Turgeon B.G."/>
            <person name="de Wit P.J.G.M."/>
            <person name="Zhong S."/>
            <person name="Goodwin S.B."/>
            <person name="Grigoriev I.V."/>
        </authorList>
    </citation>
    <scope>NUCLEOTIDE SEQUENCE [LARGE SCALE GENOMIC DNA]</scope>
    <source>
        <strain evidence="3 4">SO2202</strain>
    </source>
</reference>
<accession>M3AVU8</accession>
<dbReference type="STRING" id="692275.M3AVU8"/>
<evidence type="ECO:0000313" key="3">
    <source>
        <dbReference type="EMBL" id="EMF10206.1"/>
    </source>
</evidence>
<dbReference type="SUPFAM" id="SSF52266">
    <property type="entry name" value="SGNH hydrolase"/>
    <property type="match status" value="1"/>
</dbReference>
<dbReference type="eggNOG" id="ENOG502SIJX">
    <property type="taxonomic scope" value="Eukaryota"/>
</dbReference>
<dbReference type="EMBL" id="KB456268">
    <property type="protein sequence ID" value="EMF10206.1"/>
    <property type="molecule type" value="Genomic_DNA"/>
</dbReference>
<dbReference type="HOGENOM" id="CLU_044083_3_1_1"/>
<dbReference type="GO" id="GO:0004622">
    <property type="term" value="F:phosphatidylcholine lysophospholipase activity"/>
    <property type="evidence" value="ECO:0007669"/>
    <property type="project" value="TreeGrafter"/>
</dbReference>
<protein>
    <submittedName>
        <fullName evidence="3">Carbohydrate esterase family 3 protein</fullName>
    </submittedName>
</protein>
<dbReference type="InterPro" id="IPR051532">
    <property type="entry name" value="Ester_Hydrolysis_Enzymes"/>
</dbReference>